<feature type="transmembrane region" description="Helical" evidence="1">
    <location>
        <begin position="22"/>
        <end position="46"/>
    </location>
</feature>
<dbReference type="STRING" id="337097.BHF71_08505"/>
<keyword evidence="1" id="KW-0472">Membrane</keyword>
<keyword evidence="3" id="KW-1185">Reference proteome</keyword>
<sequence length="110" mass="12875">MAFKDLVTPEQRETKAYKVMRVYYIASWGFMVIGVIGLIYSVSFLIYKQVWTKPEAYVYSILMLVLPLIPLSGGIYGIYNTKKGLREANWDYIFKVEAETEHPPWTKIKR</sequence>
<feature type="transmembrane region" description="Helical" evidence="1">
    <location>
        <begin position="58"/>
        <end position="79"/>
    </location>
</feature>
<keyword evidence="1" id="KW-1133">Transmembrane helix</keyword>
<gene>
    <name evidence="2" type="ORF">BHF71_08505</name>
</gene>
<organism evidence="2 3">
    <name type="scientific">Vulcanibacillus modesticaldus</name>
    <dbReference type="NCBI Taxonomy" id="337097"/>
    <lineage>
        <taxon>Bacteria</taxon>
        <taxon>Bacillati</taxon>
        <taxon>Bacillota</taxon>
        <taxon>Bacilli</taxon>
        <taxon>Bacillales</taxon>
        <taxon>Bacillaceae</taxon>
        <taxon>Vulcanibacillus</taxon>
    </lineage>
</organism>
<comment type="caution">
    <text evidence="2">The sequence shown here is derived from an EMBL/GenBank/DDBJ whole genome shotgun (WGS) entry which is preliminary data.</text>
</comment>
<proteinExistence type="predicted"/>
<reference evidence="2 3" key="1">
    <citation type="submission" date="2016-09" db="EMBL/GenBank/DDBJ databases">
        <title>Draft genome sequence for the type strain of Vulcanibacillus modesticaldus BR, a strictly anaerobic, moderately thermophilic, and nitrate-reducing bacterium from deep sea-hydrothermal vents of the Mid-Atlantic Ridge.</title>
        <authorList>
            <person name="Abin C.A."/>
            <person name="Hollibaugh J.T."/>
        </authorList>
    </citation>
    <scope>NUCLEOTIDE SEQUENCE [LARGE SCALE GENOMIC DNA]</scope>
    <source>
        <strain evidence="2 3">BR</strain>
    </source>
</reference>
<evidence type="ECO:0000313" key="2">
    <source>
        <dbReference type="EMBL" id="OEF99578.1"/>
    </source>
</evidence>
<dbReference type="RefSeq" id="WP_069656571.1">
    <property type="nucleotide sequence ID" value="NZ_MIJF01000019.1"/>
</dbReference>
<name>A0A1D2YV41_9BACI</name>
<keyword evidence="1" id="KW-0812">Transmembrane</keyword>
<dbReference type="EMBL" id="MIJF01000019">
    <property type="protein sequence ID" value="OEF99578.1"/>
    <property type="molecule type" value="Genomic_DNA"/>
</dbReference>
<evidence type="ECO:0000313" key="3">
    <source>
        <dbReference type="Proteomes" id="UP000243739"/>
    </source>
</evidence>
<evidence type="ECO:0000256" key="1">
    <source>
        <dbReference type="SAM" id="Phobius"/>
    </source>
</evidence>
<accession>A0A1D2YV41</accession>
<protein>
    <submittedName>
        <fullName evidence="2">Uncharacterized protein</fullName>
    </submittedName>
</protein>
<dbReference type="Proteomes" id="UP000243739">
    <property type="component" value="Unassembled WGS sequence"/>
</dbReference>
<dbReference type="AlphaFoldDB" id="A0A1D2YV41"/>